<reference evidence="7" key="1">
    <citation type="journal article" date="2009" name="Appl. Environ. Microbiol.">
        <title>Complete genome sequence of the chemolithoautotrophic marine magnetotactic coccus strain MC-1.</title>
        <authorList>
            <person name="Schubbe S."/>
            <person name="Williams T.J."/>
            <person name="Xie G."/>
            <person name="Kiss H.E."/>
            <person name="Brettin T.S."/>
            <person name="Martinez D."/>
            <person name="Ross C.A."/>
            <person name="Schuler D."/>
            <person name="Cox B.L."/>
            <person name="Nealson K.H."/>
            <person name="Bazylinski D.A."/>
        </authorList>
    </citation>
    <scope>NUCLEOTIDE SEQUENCE [LARGE SCALE GENOMIC DNA]</scope>
    <source>
        <strain evidence="7">ATCC BAA-1437 / JCM 17883 / MC-1</strain>
    </source>
</reference>
<evidence type="ECO:0000313" key="6">
    <source>
        <dbReference type="EMBL" id="ABK45931.1"/>
    </source>
</evidence>
<feature type="domain" description="HTH lysR-type" evidence="5">
    <location>
        <begin position="12"/>
        <end position="69"/>
    </location>
</feature>
<keyword evidence="4" id="KW-0804">Transcription</keyword>
<dbReference type="InterPro" id="IPR036388">
    <property type="entry name" value="WH-like_DNA-bd_sf"/>
</dbReference>
<dbReference type="PROSITE" id="PS50931">
    <property type="entry name" value="HTH_LYSR"/>
    <property type="match status" value="1"/>
</dbReference>
<evidence type="ECO:0000256" key="4">
    <source>
        <dbReference type="ARBA" id="ARBA00023163"/>
    </source>
</evidence>
<dbReference type="PRINTS" id="PR00039">
    <property type="entry name" value="HTHLYSR"/>
</dbReference>
<dbReference type="GO" id="GO:0003700">
    <property type="term" value="F:DNA-binding transcription factor activity"/>
    <property type="evidence" value="ECO:0007669"/>
    <property type="project" value="InterPro"/>
</dbReference>
<dbReference type="PANTHER" id="PTHR30118:SF15">
    <property type="entry name" value="TRANSCRIPTIONAL REGULATORY PROTEIN"/>
    <property type="match status" value="1"/>
</dbReference>
<dbReference type="Proteomes" id="UP000002586">
    <property type="component" value="Chromosome"/>
</dbReference>
<protein>
    <submittedName>
        <fullName evidence="6">Transcriptional regulator, LysR family</fullName>
    </submittedName>
</protein>
<dbReference type="SUPFAM" id="SSF53850">
    <property type="entry name" value="Periplasmic binding protein-like II"/>
    <property type="match status" value="1"/>
</dbReference>
<dbReference type="InterPro" id="IPR050389">
    <property type="entry name" value="LysR-type_TF"/>
</dbReference>
<dbReference type="AlphaFoldDB" id="A0LD88"/>
<evidence type="ECO:0000313" key="7">
    <source>
        <dbReference type="Proteomes" id="UP000002586"/>
    </source>
</evidence>
<dbReference type="CDD" id="cd08417">
    <property type="entry name" value="PBP2_Nitroaromatics_like"/>
    <property type="match status" value="1"/>
</dbReference>
<dbReference type="GO" id="GO:0003677">
    <property type="term" value="F:DNA binding"/>
    <property type="evidence" value="ECO:0007669"/>
    <property type="project" value="UniProtKB-KW"/>
</dbReference>
<dbReference type="Gene3D" id="1.10.10.10">
    <property type="entry name" value="Winged helix-like DNA-binding domain superfamily/Winged helix DNA-binding domain"/>
    <property type="match status" value="1"/>
</dbReference>
<dbReference type="InterPro" id="IPR000847">
    <property type="entry name" value="LysR_HTH_N"/>
</dbReference>
<name>A0LD88_MAGMM</name>
<gene>
    <name evidence="6" type="ordered locus">Mmc1_3446</name>
</gene>
<dbReference type="Pfam" id="PF03466">
    <property type="entry name" value="LysR_substrate"/>
    <property type="match status" value="1"/>
</dbReference>
<dbReference type="InterPro" id="IPR037402">
    <property type="entry name" value="YidZ_PBP2"/>
</dbReference>
<keyword evidence="3" id="KW-0238">DNA-binding</keyword>
<keyword evidence="7" id="KW-1185">Reference proteome</keyword>
<dbReference type="eggNOG" id="COG0583">
    <property type="taxonomic scope" value="Bacteria"/>
</dbReference>
<dbReference type="InterPro" id="IPR036390">
    <property type="entry name" value="WH_DNA-bd_sf"/>
</dbReference>
<evidence type="ECO:0000256" key="2">
    <source>
        <dbReference type="ARBA" id="ARBA00023015"/>
    </source>
</evidence>
<evidence type="ECO:0000256" key="1">
    <source>
        <dbReference type="ARBA" id="ARBA00009437"/>
    </source>
</evidence>
<dbReference type="EMBL" id="CP000471">
    <property type="protein sequence ID" value="ABK45931.1"/>
    <property type="molecule type" value="Genomic_DNA"/>
</dbReference>
<dbReference type="InterPro" id="IPR005119">
    <property type="entry name" value="LysR_subst-bd"/>
</dbReference>
<reference evidence="6 7" key="2">
    <citation type="journal article" date="2012" name="Int. J. Syst. Evol. Microbiol.">
        <title>Magnetococcus marinus gen. nov., sp. nov., a marine, magnetotactic bacterium that represents a novel lineage (Magnetococcaceae fam. nov.; Magnetococcales ord. nov.) at the base of the Alphaproteobacteria.</title>
        <authorList>
            <person name="Bazylinski D.A."/>
            <person name="Williams T.J."/>
            <person name="Lefevre C.T."/>
            <person name="Berg R.J."/>
            <person name="Zhang C.L."/>
            <person name="Bowser S.S."/>
            <person name="Dean A.J."/>
            <person name="Beveridge T.J."/>
        </authorList>
    </citation>
    <scope>NUCLEOTIDE SEQUENCE [LARGE SCALE GENOMIC DNA]</scope>
    <source>
        <strain evidence="7">ATCC BAA-1437 / JCM 17883 / MC-1</strain>
    </source>
</reference>
<dbReference type="KEGG" id="mgm:Mmc1_3446"/>
<keyword evidence="2" id="KW-0805">Transcription regulation</keyword>
<evidence type="ECO:0000256" key="3">
    <source>
        <dbReference type="ARBA" id="ARBA00023125"/>
    </source>
</evidence>
<dbReference type="HOGENOM" id="CLU_039613_39_0_5"/>
<evidence type="ECO:0000259" key="5">
    <source>
        <dbReference type="PROSITE" id="PS50931"/>
    </source>
</evidence>
<accession>A0LD88</accession>
<dbReference type="PANTHER" id="PTHR30118">
    <property type="entry name" value="HTH-TYPE TRANSCRIPTIONAL REGULATOR LEUO-RELATED"/>
    <property type="match status" value="1"/>
</dbReference>
<sequence length="312" mass="34853">MGYSVKEGLNKFDLNLLVAFDALMSERGVTRAGRRLGITQAAMSNTLRRLRTAFDDPLFIKTGARMEPTPRAMELSGMIEAALKQVHVALDNDSFDPANSHYVFRVGMVDYTVPLVFPALLDHLEKYAPNCILEVVNTGDFEGEMLESGEVDLVLSRLDQAPRGLKSRVVGEIPFVCIYRPGHPLIKEPMTLEQYLQARHVHYYPPMVKEGLVDLGLKAINQERNVVVRLDSFGMVPTLVAETDLIAAVTHTSAHVIAPAMGLKVQPLPFEAPPLQFVMVWHDRSEESAPHQWFREQVLHMLISLEGMVGKV</sequence>
<dbReference type="Pfam" id="PF00126">
    <property type="entry name" value="HTH_1"/>
    <property type="match status" value="1"/>
</dbReference>
<dbReference type="STRING" id="156889.Mmc1_3446"/>
<comment type="similarity">
    <text evidence="1">Belongs to the LysR transcriptional regulatory family.</text>
</comment>
<organism evidence="6 7">
    <name type="scientific">Magnetococcus marinus (strain ATCC BAA-1437 / JCM 17883 / MC-1)</name>
    <dbReference type="NCBI Taxonomy" id="156889"/>
    <lineage>
        <taxon>Bacteria</taxon>
        <taxon>Pseudomonadati</taxon>
        <taxon>Pseudomonadota</taxon>
        <taxon>Magnetococcia</taxon>
        <taxon>Magnetococcales</taxon>
        <taxon>Magnetococcaceae</taxon>
        <taxon>Magnetococcus</taxon>
    </lineage>
</organism>
<dbReference type="Gene3D" id="3.40.190.10">
    <property type="entry name" value="Periplasmic binding protein-like II"/>
    <property type="match status" value="2"/>
</dbReference>
<dbReference type="SUPFAM" id="SSF46785">
    <property type="entry name" value="Winged helix' DNA-binding domain"/>
    <property type="match status" value="1"/>
</dbReference>
<proteinExistence type="inferred from homology"/>